<evidence type="ECO:0000313" key="2">
    <source>
        <dbReference type="Proteomes" id="UP001207468"/>
    </source>
</evidence>
<reference evidence="1" key="1">
    <citation type="submission" date="2021-03" db="EMBL/GenBank/DDBJ databases">
        <title>Evolutionary priming and transition to the ectomycorrhizal habit in an iconic lineage of mushroom-forming fungi: is preadaptation a requirement?</title>
        <authorList>
            <consortium name="DOE Joint Genome Institute"/>
            <person name="Looney B.P."/>
            <person name="Miyauchi S."/>
            <person name="Morin E."/>
            <person name="Drula E."/>
            <person name="Courty P.E."/>
            <person name="Chicoki N."/>
            <person name="Fauchery L."/>
            <person name="Kohler A."/>
            <person name="Kuo A."/>
            <person name="LaButti K."/>
            <person name="Pangilinan J."/>
            <person name="Lipzen A."/>
            <person name="Riley R."/>
            <person name="Andreopoulos W."/>
            <person name="He G."/>
            <person name="Johnson J."/>
            <person name="Barry K.W."/>
            <person name="Grigoriev I.V."/>
            <person name="Nagy L."/>
            <person name="Hibbett D."/>
            <person name="Henrissat B."/>
            <person name="Matheny P.B."/>
            <person name="Labbe J."/>
            <person name="Martin A.F."/>
        </authorList>
    </citation>
    <scope>NUCLEOTIDE SEQUENCE</scope>
    <source>
        <strain evidence="1">BPL698</strain>
    </source>
</reference>
<dbReference type="EMBL" id="JAGFNK010000047">
    <property type="protein sequence ID" value="KAI9510201.1"/>
    <property type="molecule type" value="Genomic_DNA"/>
</dbReference>
<proteinExistence type="predicted"/>
<comment type="caution">
    <text evidence="1">The sequence shown here is derived from an EMBL/GenBank/DDBJ whole genome shotgun (WGS) entry which is preliminary data.</text>
</comment>
<accession>A0ACC0UFA9</accession>
<evidence type="ECO:0000313" key="1">
    <source>
        <dbReference type="EMBL" id="KAI9510201.1"/>
    </source>
</evidence>
<gene>
    <name evidence="1" type="ORF">F5148DRAFT_1181586</name>
</gene>
<sequence length="558" mass="61990">MRRQRACNIVLNRFIPSRAKQKEREDRINGLPTEFHAALTLRDQQIITHHVASLVAEVQSGDLDPEHVLLAYSKKALYAHRKTNCITEVMISKAQALAKECNRAGSLAGMPVSLKDTVGVAGFASCIGYSSPSRLVPYQKDAAIVRLLRDAGAYPFVKTNVPITLLSFESSSDVWGRSTNPYSARHSPGGSTGGEASLLAFGGSRLGIGTDVAGSVRIPAHYCGIYTIKASTHRFPKDGNSTSLVGQEGVPPVYSPMTRTLEDLETFWRAIVGMKPWEYDPYCVPLSWRTVNLPEKMRVGILWDDGVVTPSPPCKRALQIVTSLLEEDGHDIITIDPPSPLKALQIGSQLMANAFVTGSSPLRWCESNDPGVAAGLFALRLPRILMKLYAWFHRHVLRDAVYASLVEGWHVKNCQEFYALVGQREDYRAEWFDYWRLEGLDLVLTAPNALPAMRHGDGRRLWKACGYTFLFNILDYSAGVMPITRVDCALDTLAPSFTPRNKVERDAYLCYDADDMHGLPVGVQIVGRRLEEEKVLEGMKLIENLLKEKGIAYSHMRV</sequence>
<protein>
    <submittedName>
        <fullName evidence="1">Amidase signature enzyme</fullName>
    </submittedName>
</protein>
<keyword evidence="2" id="KW-1185">Reference proteome</keyword>
<dbReference type="Proteomes" id="UP001207468">
    <property type="component" value="Unassembled WGS sequence"/>
</dbReference>
<organism evidence="1 2">
    <name type="scientific">Russula earlei</name>
    <dbReference type="NCBI Taxonomy" id="71964"/>
    <lineage>
        <taxon>Eukaryota</taxon>
        <taxon>Fungi</taxon>
        <taxon>Dikarya</taxon>
        <taxon>Basidiomycota</taxon>
        <taxon>Agaricomycotina</taxon>
        <taxon>Agaricomycetes</taxon>
        <taxon>Russulales</taxon>
        <taxon>Russulaceae</taxon>
        <taxon>Russula</taxon>
    </lineage>
</organism>
<name>A0ACC0UFA9_9AGAM</name>